<dbReference type="InterPro" id="IPR001054">
    <property type="entry name" value="A/G_cyclase"/>
</dbReference>
<gene>
    <name evidence="3" type="ORF">EGT67_24140</name>
</gene>
<dbReference type="PROSITE" id="PS50125">
    <property type="entry name" value="GUANYLATE_CYCLASE_2"/>
    <property type="match status" value="1"/>
</dbReference>
<comment type="similarity">
    <text evidence="1">Belongs to the adenylyl cyclase class-3 family.</text>
</comment>
<dbReference type="Proteomes" id="UP000286208">
    <property type="component" value="Unassembled WGS sequence"/>
</dbReference>
<dbReference type="GO" id="GO:0004016">
    <property type="term" value="F:adenylate cyclase activity"/>
    <property type="evidence" value="ECO:0007669"/>
    <property type="project" value="UniProtKB-ARBA"/>
</dbReference>
<evidence type="ECO:0000256" key="1">
    <source>
        <dbReference type="ARBA" id="ARBA00005381"/>
    </source>
</evidence>
<dbReference type="PANTHER" id="PTHR43081">
    <property type="entry name" value="ADENYLATE CYCLASE, TERMINAL-DIFFERENTIATION SPECIFIC-RELATED"/>
    <property type="match status" value="1"/>
</dbReference>
<dbReference type="GO" id="GO:0006171">
    <property type="term" value="P:cAMP biosynthetic process"/>
    <property type="evidence" value="ECO:0007669"/>
    <property type="project" value="TreeGrafter"/>
</dbReference>
<organism evidence="3 4">
    <name type="scientific">Prescottella agglutinans</name>
    <dbReference type="NCBI Taxonomy" id="1644129"/>
    <lineage>
        <taxon>Bacteria</taxon>
        <taxon>Bacillati</taxon>
        <taxon>Actinomycetota</taxon>
        <taxon>Actinomycetes</taxon>
        <taxon>Mycobacteriales</taxon>
        <taxon>Nocardiaceae</taxon>
        <taxon>Prescottella</taxon>
    </lineage>
</organism>
<proteinExistence type="inferred from homology"/>
<name>A0A3S3AS00_9NOCA</name>
<dbReference type="Pfam" id="PF00211">
    <property type="entry name" value="Guanylate_cyc"/>
    <property type="match status" value="1"/>
</dbReference>
<dbReference type="InterPro" id="IPR050697">
    <property type="entry name" value="Adenylyl/Guanylyl_Cyclase_3/4"/>
</dbReference>
<dbReference type="InterPro" id="IPR029787">
    <property type="entry name" value="Nucleotide_cyclase"/>
</dbReference>
<dbReference type="Gene3D" id="3.30.70.1230">
    <property type="entry name" value="Nucleotide cyclase"/>
    <property type="match status" value="1"/>
</dbReference>
<dbReference type="CDD" id="cd07302">
    <property type="entry name" value="CHD"/>
    <property type="match status" value="1"/>
</dbReference>
<dbReference type="SMART" id="SM00044">
    <property type="entry name" value="CYCc"/>
    <property type="match status" value="1"/>
</dbReference>
<feature type="domain" description="Guanylate cyclase" evidence="2">
    <location>
        <begin position="184"/>
        <end position="293"/>
    </location>
</feature>
<evidence type="ECO:0000313" key="4">
    <source>
        <dbReference type="Proteomes" id="UP000286208"/>
    </source>
</evidence>
<dbReference type="OrthoDB" id="310836at2"/>
<dbReference type="PANTHER" id="PTHR43081:SF19">
    <property type="entry name" value="PH-SENSITIVE ADENYLATE CYCLASE RV1264"/>
    <property type="match status" value="1"/>
</dbReference>
<accession>A0A3S3AS00</accession>
<dbReference type="RefSeq" id="WP_127918643.1">
    <property type="nucleotide sequence ID" value="NZ_RKLP01000015.1"/>
</dbReference>
<dbReference type="GO" id="GO:0035556">
    <property type="term" value="P:intracellular signal transduction"/>
    <property type="evidence" value="ECO:0007669"/>
    <property type="project" value="InterPro"/>
</dbReference>
<evidence type="ECO:0000313" key="3">
    <source>
        <dbReference type="EMBL" id="RVW07065.1"/>
    </source>
</evidence>
<dbReference type="AlphaFoldDB" id="A0A3S3AS00"/>
<dbReference type="SUPFAM" id="SSF55073">
    <property type="entry name" value="Nucleotide cyclase"/>
    <property type="match status" value="1"/>
</dbReference>
<keyword evidence="4" id="KW-1185">Reference proteome</keyword>
<reference evidence="3 4" key="1">
    <citation type="submission" date="2018-11" db="EMBL/GenBank/DDBJ databases">
        <title>Rhodococcus spongicola sp. nov. and Rhodococcus xishaensis sp. nov. from marine sponges.</title>
        <authorList>
            <person name="Li L."/>
            <person name="Lin H.W."/>
        </authorList>
    </citation>
    <scope>NUCLEOTIDE SEQUENCE [LARGE SCALE GENOMIC DNA]</scope>
    <source>
        <strain evidence="3 4">CCTCC AB2014297</strain>
    </source>
</reference>
<dbReference type="InterPro" id="IPR032026">
    <property type="entry name" value="Ad_Cy_reg"/>
</dbReference>
<evidence type="ECO:0000259" key="2">
    <source>
        <dbReference type="PROSITE" id="PS50125"/>
    </source>
</evidence>
<dbReference type="EMBL" id="RKLP01000015">
    <property type="protein sequence ID" value="RVW07065.1"/>
    <property type="molecule type" value="Genomic_DNA"/>
</dbReference>
<dbReference type="Pfam" id="PF16701">
    <property type="entry name" value="Ad_Cy_reg"/>
    <property type="match status" value="1"/>
</dbReference>
<comment type="caution">
    <text evidence="3">The sequence shown here is derived from an EMBL/GenBank/DDBJ whole genome shotgun (WGS) entry which is preliminary data.</text>
</comment>
<protein>
    <submittedName>
        <fullName evidence="3">Adenylate/guanylate cyclase domain-containing protein</fullName>
    </submittedName>
</protein>
<sequence>MDLSEHLDPAVLGLIQSEVEQTLLGGPRRYTREQVAELAGVPLDRAQRLWVSMGFAIDTDPDAVMFTDGDAAALRALVGFVDGGALAADAAVAATRALGQSMSRLAEWQVAVLNARLAEGLAAAHGGAGAMDEESLRGAVGTLTSQLLPTVEALQSYVWRRHLAAATARRAGSVGEDTTHRTLAVGFADMVGYTSLTRRIGVDELSTLLEEFESRTTAVIAQGGGWVIKNVGDEVMFAAEHAADAARIALALQDTTRSDPGLPDLRVGLAHGPVLVRFGDLFGAVVNIAARLTTAARPGTVLVDADLAAALREDPAQGAGMELRSLRPLRVRGYNRLRAFALRPGPGADA</sequence>